<gene>
    <name evidence="3" type="ORF">CYME_CMB141C</name>
</gene>
<dbReference type="Gramene" id="CMB141CT">
    <property type="protein sequence ID" value="CMB141CT"/>
    <property type="gene ID" value="CMB141C"/>
</dbReference>
<evidence type="ECO:0000313" key="3">
    <source>
        <dbReference type="EMBL" id="BAM78938.1"/>
    </source>
</evidence>
<dbReference type="GO" id="GO:0045046">
    <property type="term" value="P:protein import into peroxisome membrane"/>
    <property type="evidence" value="ECO:0007669"/>
    <property type="project" value="TreeGrafter"/>
</dbReference>
<protein>
    <submittedName>
        <fullName evidence="3">Similar to peroxisomal biogenesis factor 3</fullName>
    </submittedName>
</protein>
<dbReference type="RefSeq" id="XP_005535224.1">
    <property type="nucleotide sequence ID" value="XM_005535167.1"/>
</dbReference>
<dbReference type="Proteomes" id="UP000007014">
    <property type="component" value="Chromosome 2"/>
</dbReference>
<organism evidence="3 4">
    <name type="scientific">Cyanidioschyzon merolae (strain NIES-3377 / 10D)</name>
    <name type="common">Unicellular red alga</name>
    <dbReference type="NCBI Taxonomy" id="280699"/>
    <lineage>
        <taxon>Eukaryota</taxon>
        <taxon>Rhodophyta</taxon>
        <taxon>Bangiophyceae</taxon>
        <taxon>Cyanidiales</taxon>
        <taxon>Cyanidiaceae</taxon>
        <taxon>Cyanidioschyzon</taxon>
    </lineage>
</organism>
<keyword evidence="2" id="KW-1133">Transmembrane helix</keyword>
<dbReference type="PANTHER" id="PTHR28080:SF1">
    <property type="entry name" value="PEROXISOMAL BIOGENESIS FACTOR 3"/>
    <property type="match status" value="1"/>
</dbReference>
<dbReference type="OMA" id="VICGAYA"/>
<dbReference type="HOGENOM" id="CLU_534615_0_0_1"/>
<keyword evidence="2" id="KW-0812">Transmembrane</keyword>
<dbReference type="PANTHER" id="PTHR28080">
    <property type="entry name" value="PEROXISOMAL BIOGENESIS FACTOR 3"/>
    <property type="match status" value="1"/>
</dbReference>
<feature type="region of interest" description="Disordered" evidence="1">
    <location>
        <begin position="307"/>
        <end position="332"/>
    </location>
</feature>
<dbReference type="GeneID" id="16992344"/>
<dbReference type="GO" id="GO:0005778">
    <property type="term" value="C:peroxisomal membrane"/>
    <property type="evidence" value="ECO:0007669"/>
    <property type="project" value="InterPro"/>
</dbReference>
<evidence type="ECO:0000256" key="2">
    <source>
        <dbReference type="SAM" id="Phobius"/>
    </source>
</evidence>
<dbReference type="InterPro" id="IPR006966">
    <property type="entry name" value="Peroxin-3"/>
</dbReference>
<evidence type="ECO:0000256" key="1">
    <source>
        <dbReference type="SAM" id="MobiDB-lite"/>
    </source>
</evidence>
<keyword evidence="4" id="KW-1185">Reference proteome</keyword>
<dbReference type="KEGG" id="cme:CYME_CMB141C"/>
<dbReference type="Pfam" id="PF04882">
    <property type="entry name" value="Peroxin-3"/>
    <property type="match status" value="1"/>
</dbReference>
<reference evidence="3 4" key="2">
    <citation type="journal article" date="2007" name="BMC Biol.">
        <title>A 100%-complete sequence reveals unusually simple genomic features in the hot-spring red alga Cyanidioschyzon merolae.</title>
        <authorList>
            <person name="Nozaki H."/>
            <person name="Takano H."/>
            <person name="Misumi O."/>
            <person name="Terasawa K."/>
            <person name="Matsuzaki M."/>
            <person name="Maruyama S."/>
            <person name="Nishida K."/>
            <person name="Yagisawa F."/>
            <person name="Yoshida Y."/>
            <person name="Fujiwara T."/>
            <person name="Takio S."/>
            <person name="Tamura K."/>
            <person name="Chung S.J."/>
            <person name="Nakamura S."/>
            <person name="Kuroiwa H."/>
            <person name="Tanaka K."/>
            <person name="Sato N."/>
            <person name="Kuroiwa T."/>
        </authorList>
    </citation>
    <scope>NUCLEOTIDE SEQUENCE [LARGE SCALE GENOMIC DNA]</scope>
    <source>
        <strain evidence="3 4">10D</strain>
    </source>
</reference>
<sequence>MRRARRWTYYLTGAVAVAGLGYLAWRPLRRWLTKKEAEWKLWSAWSGVTSPQTHSLGTIVQSGAAGDPSGTPTSDEEASSAVVSAFQVFRQQYETNKRTMTATIVSLGGLLQQRLERFFDTAGIIRKLRAHTEDTSCNDRPSEDPTTGHSTQLLWKQLTVLSLTRVLASAYVYCLLQALVCVQVNLLGRYLSLAAALANSERYERRERRSSVQHSLPTEKELLTELLALPGANLEQPMRQVQRAYLRLARKLGDVEFLETLITENIMRRVQHELEERRWDLQTPLQIHDLASLWESAHRCLCRREADSQAPSHPGTDGEAHAEKASGSASHASMSYHLETSVSPNGLWMASVLEHLIQATRQSLFEQLHADQLLTGPPRGDVEAHGAGPRTQHTLRGTAAQQAALQLNALLDETLDVIDSMDFAEFAEAIFDAVWRQMLADLEQTRASRDPNPSLALLQWLPKCAATSRQVFVDENYQHVARNQPVCERFAALVFLSGEKEGDAPGPAAT</sequence>
<proteinExistence type="predicted"/>
<name>M1VEK4_CYAM1</name>
<dbReference type="GO" id="GO:0030674">
    <property type="term" value="F:protein-macromolecule adaptor activity"/>
    <property type="evidence" value="ECO:0007669"/>
    <property type="project" value="TreeGrafter"/>
</dbReference>
<dbReference type="OrthoDB" id="10540413at2759"/>
<feature type="transmembrane region" description="Helical" evidence="2">
    <location>
        <begin position="7"/>
        <end position="25"/>
    </location>
</feature>
<reference evidence="3 4" key="1">
    <citation type="journal article" date="2004" name="Nature">
        <title>Genome sequence of the ultrasmall unicellular red alga Cyanidioschyzon merolae 10D.</title>
        <authorList>
            <person name="Matsuzaki M."/>
            <person name="Misumi O."/>
            <person name="Shin-i T."/>
            <person name="Maruyama S."/>
            <person name="Takahara M."/>
            <person name="Miyagishima S."/>
            <person name="Mori T."/>
            <person name="Nishida K."/>
            <person name="Yagisawa F."/>
            <person name="Nishida K."/>
            <person name="Yoshida Y."/>
            <person name="Nishimura Y."/>
            <person name="Nakao S."/>
            <person name="Kobayashi T."/>
            <person name="Momoyama Y."/>
            <person name="Higashiyama T."/>
            <person name="Minoda A."/>
            <person name="Sano M."/>
            <person name="Nomoto H."/>
            <person name="Oishi K."/>
            <person name="Hayashi H."/>
            <person name="Ohta F."/>
            <person name="Nishizaka S."/>
            <person name="Haga S."/>
            <person name="Miura S."/>
            <person name="Morishita T."/>
            <person name="Kabeya Y."/>
            <person name="Terasawa K."/>
            <person name="Suzuki Y."/>
            <person name="Ishii Y."/>
            <person name="Asakawa S."/>
            <person name="Takano H."/>
            <person name="Ohta N."/>
            <person name="Kuroiwa H."/>
            <person name="Tanaka K."/>
            <person name="Shimizu N."/>
            <person name="Sugano S."/>
            <person name="Sato N."/>
            <person name="Nozaki H."/>
            <person name="Ogasawara N."/>
            <person name="Kohara Y."/>
            <person name="Kuroiwa T."/>
        </authorList>
    </citation>
    <scope>NUCLEOTIDE SEQUENCE [LARGE SCALE GENOMIC DNA]</scope>
    <source>
        <strain evidence="3 4">10D</strain>
    </source>
</reference>
<dbReference type="EMBL" id="AP006484">
    <property type="protein sequence ID" value="BAM78938.1"/>
    <property type="molecule type" value="Genomic_DNA"/>
</dbReference>
<accession>M1VEK4</accession>
<dbReference type="AlphaFoldDB" id="M1VEK4"/>
<keyword evidence="2" id="KW-0472">Membrane</keyword>
<evidence type="ECO:0000313" key="4">
    <source>
        <dbReference type="Proteomes" id="UP000007014"/>
    </source>
</evidence>